<accession>A0ABR3PWY2</accession>
<dbReference type="RefSeq" id="XP_069206567.1">
    <property type="nucleotide sequence ID" value="XM_069356726.1"/>
</dbReference>
<feature type="region of interest" description="Disordered" evidence="1">
    <location>
        <begin position="92"/>
        <end position="113"/>
    </location>
</feature>
<dbReference type="GeneID" id="95989372"/>
<sequence>MGLLKTGIQAGVAYAAVNKITKSLEATAAAKSSKSMPPPHPPCNCPHCPFSQQAVFGNGSTSAPTAQPMSPGYAPPASASYYACEGAPVPQPSDRVLEGGAADYTGHTGHTKA</sequence>
<evidence type="ECO:0000313" key="3">
    <source>
        <dbReference type="Proteomes" id="UP001565368"/>
    </source>
</evidence>
<protein>
    <submittedName>
        <fullName evidence="2">Uncharacterized protein</fullName>
    </submittedName>
</protein>
<dbReference type="EMBL" id="JBBXJM010000006">
    <property type="protein sequence ID" value="KAL1406623.1"/>
    <property type="molecule type" value="Genomic_DNA"/>
</dbReference>
<proteinExistence type="predicted"/>
<reference evidence="2 3" key="1">
    <citation type="submission" date="2023-08" db="EMBL/GenBank/DDBJ databases">
        <title>Annotated Genome Sequence of Vanrija albida AlHP1.</title>
        <authorList>
            <person name="Herzog R."/>
        </authorList>
    </citation>
    <scope>NUCLEOTIDE SEQUENCE [LARGE SCALE GENOMIC DNA]</scope>
    <source>
        <strain evidence="2 3">AlHP1</strain>
    </source>
</reference>
<evidence type="ECO:0000256" key="1">
    <source>
        <dbReference type="SAM" id="MobiDB-lite"/>
    </source>
</evidence>
<organism evidence="2 3">
    <name type="scientific">Vanrija albida</name>
    <dbReference type="NCBI Taxonomy" id="181172"/>
    <lineage>
        <taxon>Eukaryota</taxon>
        <taxon>Fungi</taxon>
        <taxon>Dikarya</taxon>
        <taxon>Basidiomycota</taxon>
        <taxon>Agaricomycotina</taxon>
        <taxon>Tremellomycetes</taxon>
        <taxon>Trichosporonales</taxon>
        <taxon>Trichosporonaceae</taxon>
        <taxon>Vanrija</taxon>
    </lineage>
</organism>
<evidence type="ECO:0000313" key="2">
    <source>
        <dbReference type="EMBL" id="KAL1406623.1"/>
    </source>
</evidence>
<dbReference type="Proteomes" id="UP001565368">
    <property type="component" value="Unassembled WGS sequence"/>
</dbReference>
<name>A0ABR3PWY2_9TREE</name>
<comment type="caution">
    <text evidence="2">The sequence shown here is derived from an EMBL/GenBank/DDBJ whole genome shotgun (WGS) entry which is preliminary data.</text>
</comment>
<gene>
    <name evidence="2" type="ORF">Q8F55_008329</name>
</gene>
<keyword evidence="3" id="KW-1185">Reference proteome</keyword>